<name>A0ABU9GNM0_9GAMM</name>
<comment type="caution">
    <text evidence="4">The sequence shown here is derived from an EMBL/GenBank/DDBJ whole genome shotgun (WGS) entry which is preliminary data.</text>
</comment>
<dbReference type="PANTHER" id="PTHR33359:SF1">
    <property type="entry name" value="MOLYBDOPTERIN SYNTHASE SULFUR CARRIER SUBUNIT"/>
    <property type="match status" value="1"/>
</dbReference>
<dbReference type="PANTHER" id="PTHR33359">
    <property type="entry name" value="MOLYBDOPTERIN SYNTHASE SULFUR CARRIER SUBUNIT"/>
    <property type="match status" value="1"/>
</dbReference>
<evidence type="ECO:0000313" key="4">
    <source>
        <dbReference type="EMBL" id="MEL0628891.1"/>
    </source>
</evidence>
<dbReference type="RefSeq" id="WP_341596906.1">
    <property type="nucleotide sequence ID" value="NZ_JBAKAZ010000011.1"/>
</dbReference>
<dbReference type="InterPro" id="IPR003749">
    <property type="entry name" value="ThiS/MoaD-like"/>
</dbReference>
<dbReference type="Proteomes" id="UP001369082">
    <property type="component" value="Unassembled WGS sequence"/>
</dbReference>
<dbReference type="EMBL" id="JBAKAZ010000011">
    <property type="protein sequence ID" value="MEL0628891.1"/>
    <property type="molecule type" value="Genomic_DNA"/>
</dbReference>
<organism evidence="4 5">
    <name type="scientific">Psychromonas aquatilis</name>
    <dbReference type="NCBI Taxonomy" id="2005072"/>
    <lineage>
        <taxon>Bacteria</taxon>
        <taxon>Pseudomonadati</taxon>
        <taxon>Pseudomonadota</taxon>
        <taxon>Gammaproteobacteria</taxon>
        <taxon>Alteromonadales</taxon>
        <taxon>Psychromonadaceae</taxon>
        <taxon>Psychromonas</taxon>
    </lineage>
</organism>
<keyword evidence="1" id="KW-0547">Nucleotide-binding</keyword>
<dbReference type="Gene3D" id="3.10.20.30">
    <property type="match status" value="1"/>
</dbReference>
<dbReference type="InterPro" id="IPR044672">
    <property type="entry name" value="MOCS2A"/>
</dbReference>
<evidence type="ECO:0000256" key="3">
    <source>
        <dbReference type="ARBA" id="ARBA00024247"/>
    </source>
</evidence>
<gene>
    <name evidence="4" type="primary">moaD</name>
    <name evidence="4" type="ORF">V6256_04640</name>
</gene>
<reference evidence="4 5" key="1">
    <citation type="submission" date="2024-02" db="EMBL/GenBank/DDBJ databases">
        <title>Bacteria isolated from the canopy kelp, Nereocystis luetkeana.</title>
        <authorList>
            <person name="Pfister C.A."/>
            <person name="Younker I.T."/>
            <person name="Light S.H."/>
        </authorList>
    </citation>
    <scope>NUCLEOTIDE SEQUENCE [LARGE SCALE GENOMIC DNA]</scope>
    <source>
        <strain evidence="4 5">TI.1.05</strain>
    </source>
</reference>
<keyword evidence="5" id="KW-1185">Reference proteome</keyword>
<evidence type="ECO:0000313" key="5">
    <source>
        <dbReference type="Proteomes" id="UP001369082"/>
    </source>
</evidence>
<proteinExistence type="inferred from homology"/>
<dbReference type="Pfam" id="PF02597">
    <property type="entry name" value="ThiS"/>
    <property type="match status" value="1"/>
</dbReference>
<dbReference type="CDD" id="cd00754">
    <property type="entry name" value="Ubl_MoaD"/>
    <property type="match status" value="1"/>
</dbReference>
<accession>A0ABU9GNM0</accession>
<evidence type="ECO:0000256" key="2">
    <source>
        <dbReference type="ARBA" id="ARBA00024200"/>
    </source>
</evidence>
<comment type="similarity">
    <text evidence="2">Belongs to the MoaD family.</text>
</comment>
<dbReference type="SUPFAM" id="SSF54285">
    <property type="entry name" value="MoaD/ThiS"/>
    <property type="match status" value="1"/>
</dbReference>
<dbReference type="InterPro" id="IPR012675">
    <property type="entry name" value="Beta-grasp_dom_sf"/>
</dbReference>
<sequence length="82" mass="9090">MIKVLFFAKLSEQLGLRELQVAASAAENTDQLLDYLKQYDPKWEQVLSAQPCLKAVNQNMVNHNVPLNSGDEVAFFPPVTGG</sequence>
<evidence type="ECO:0000256" key="1">
    <source>
        <dbReference type="ARBA" id="ARBA00022741"/>
    </source>
</evidence>
<dbReference type="NCBIfam" id="TIGR01682">
    <property type="entry name" value="moaD"/>
    <property type="match status" value="1"/>
</dbReference>
<dbReference type="InterPro" id="IPR016155">
    <property type="entry name" value="Mopterin_synth/thiamin_S_b"/>
</dbReference>
<protein>
    <recommendedName>
        <fullName evidence="3">Molybdopterin synthase sulfur carrier subunit</fullName>
    </recommendedName>
</protein>